<accession>A0A7J3VTT5</accession>
<name>A0A7J3VTT5_CALS0</name>
<dbReference type="InterPro" id="IPR013096">
    <property type="entry name" value="Cupin_2"/>
</dbReference>
<sequence>MAVVKNTSSVGSQEVEKAKLALIQWLIDSSDGSSNIYLRKFTIKPGGEIPSHSHPDMEHVQYVLRGEYDVVLDGVVHRVKTGDVLFIPAKTVHSYRNTGGEDAEFLCIITSKPYSTTWGEKQAPRC</sequence>
<dbReference type="PANTHER" id="PTHR35848:SF6">
    <property type="entry name" value="CUPIN TYPE-2 DOMAIN-CONTAINING PROTEIN"/>
    <property type="match status" value="1"/>
</dbReference>
<dbReference type="GO" id="GO:0046872">
    <property type="term" value="F:metal ion binding"/>
    <property type="evidence" value="ECO:0007669"/>
    <property type="project" value="UniProtKB-KW"/>
</dbReference>
<feature type="domain" description="Cupin type-2" evidence="2">
    <location>
        <begin position="41"/>
        <end position="108"/>
    </location>
</feature>
<dbReference type="PANTHER" id="PTHR35848">
    <property type="entry name" value="OXALATE-BINDING PROTEIN"/>
    <property type="match status" value="1"/>
</dbReference>
<dbReference type="InterPro" id="IPR011051">
    <property type="entry name" value="RmlC_Cupin_sf"/>
</dbReference>
<reference evidence="3" key="1">
    <citation type="journal article" date="2020" name="mSystems">
        <title>Genome- and Community-Level Interaction Insights into Carbon Utilization and Element Cycling Functions of Hydrothermarchaeota in Hydrothermal Sediment.</title>
        <authorList>
            <person name="Zhou Z."/>
            <person name="Liu Y."/>
            <person name="Xu W."/>
            <person name="Pan J."/>
            <person name="Luo Z.H."/>
            <person name="Li M."/>
        </authorList>
    </citation>
    <scope>NUCLEOTIDE SEQUENCE [LARGE SCALE GENOMIC DNA]</scope>
    <source>
        <strain evidence="3">SpSt-1074</strain>
    </source>
</reference>
<evidence type="ECO:0000256" key="1">
    <source>
        <dbReference type="ARBA" id="ARBA00022723"/>
    </source>
</evidence>
<organism evidence="3">
    <name type="scientific">Caldiarchaeum subterraneum</name>
    <dbReference type="NCBI Taxonomy" id="311458"/>
    <lineage>
        <taxon>Archaea</taxon>
        <taxon>Nitrososphaerota</taxon>
        <taxon>Candidatus Caldarchaeales</taxon>
        <taxon>Candidatus Caldarchaeaceae</taxon>
        <taxon>Candidatus Caldarchaeum</taxon>
    </lineage>
</organism>
<dbReference type="Gene3D" id="2.60.120.10">
    <property type="entry name" value="Jelly Rolls"/>
    <property type="match status" value="1"/>
</dbReference>
<proteinExistence type="predicted"/>
<dbReference type="AlphaFoldDB" id="A0A7J3VTT5"/>
<protein>
    <submittedName>
        <fullName evidence="3">Cupin domain-containing protein</fullName>
    </submittedName>
</protein>
<evidence type="ECO:0000259" key="2">
    <source>
        <dbReference type="Pfam" id="PF07883"/>
    </source>
</evidence>
<dbReference type="CDD" id="cd02222">
    <property type="entry name" value="cupin_TM1459-like"/>
    <property type="match status" value="1"/>
</dbReference>
<comment type="caution">
    <text evidence="3">The sequence shown here is derived from an EMBL/GenBank/DDBJ whole genome shotgun (WGS) entry which is preliminary data.</text>
</comment>
<gene>
    <name evidence="3" type="ORF">ENM31_01010</name>
</gene>
<dbReference type="EMBL" id="DRXH01000039">
    <property type="protein sequence ID" value="HHM43863.1"/>
    <property type="molecule type" value="Genomic_DNA"/>
</dbReference>
<dbReference type="InterPro" id="IPR014710">
    <property type="entry name" value="RmlC-like_jellyroll"/>
</dbReference>
<dbReference type="InterPro" id="IPR051610">
    <property type="entry name" value="GPI/OXD"/>
</dbReference>
<evidence type="ECO:0000313" key="3">
    <source>
        <dbReference type="EMBL" id="HHM43863.1"/>
    </source>
</evidence>
<dbReference type="Pfam" id="PF07883">
    <property type="entry name" value="Cupin_2"/>
    <property type="match status" value="1"/>
</dbReference>
<keyword evidence="1" id="KW-0479">Metal-binding</keyword>
<dbReference type="SUPFAM" id="SSF51182">
    <property type="entry name" value="RmlC-like cupins"/>
    <property type="match status" value="1"/>
</dbReference>